<name>D3G1L4_ALKPO</name>
<dbReference type="KEGG" id="bpf:BpOF4_21224"/>
<dbReference type="EMBL" id="CP001879">
    <property type="protein sequence ID" value="ADC52240.1"/>
    <property type="molecule type" value="Genomic_DNA"/>
</dbReference>
<accession>D3G1L4</accession>
<reference evidence="1 2" key="1">
    <citation type="journal article" date="2011" name="Environ. Microbiol.">
        <title>Genome of alkaliphilic Bacillus pseudofirmus OF4 reveals adaptations that support the ability to grow in an external pH range from 7.5 to 11.4.</title>
        <authorList>
            <person name="Janto B."/>
            <person name="Ahmed A."/>
            <person name="Ito M."/>
            <person name="Liu J."/>
            <person name="Hicks D.B."/>
            <person name="Pagni S."/>
            <person name="Fackelmayer O.J."/>
            <person name="Smith T.A."/>
            <person name="Earl J."/>
            <person name="Elbourne L.D."/>
            <person name="Hassan K."/>
            <person name="Paulsen I.T."/>
            <person name="Kolsto A.B."/>
            <person name="Tourasse N.J."/>
            <person name="Ehrlich G.D."/>
            <person name="Boissy R."/>
            <person name="Ivey D.M."/>
            <person name="Li G."/>
            <person name="Xue Y."/>
            <person name="Ma Y."/>
            <person name="Hu F.Z."/>
            <person name="Krulwich T.A."/>
        </authorList>
    </citation>
    <scope>NUCLEOTIDE SEQUENCE [LARGE SCALE GENOMIC DNA]</scope>
    <source>
        <strain evidence="2">ATCC BAA-2126 / JCM 17055 / OF4</strain>
    </source>
</reference>
<protein>
    <recommendedName>
        <fullName evidence="3">Lipoprotein</fullName>
    </recommendedName>
</protein>
<dbReference type="Proteomes" id="UP000001544">
    <property type="component" value="Plasmid pBpOF4-01"/>
</dbReference>
<keyword evidence="1" id="KW-0614">Plasmid</keyword>
<dbReference type="RefSeq" id="WP_012961149.1">
    <property type="nucleotide sequence ID" value="NC_013792.1"/>
</dbReference>
<dbReference type="PROSITE" id="PS51257">
    <property type="entry name" value="PROKAR_LIPOPROTEIN"/>
    <property type="match status" value="1"/>
</dbReference>
<geneLocation type="plasmid" evidence="1 2">
    <name>pBpOF4-01</name>
</geneLocation>
<proteinExistence type="predicted"/>
<sequence length="197" mass="22301">MNSKYLISVVLFICIIMTGCGTSNDNTSLEESSFDSKSSSDNNLSYDETIEKIISEEYKISFLGDFNKLTPPHRFENMVENVEDLGHINSNEYIASIIMADQFSNVESTEVLNLIESGVPVFIDRSAITIEELIKWIEGKDVPDEMGESRSDEELVYVLKDKEGEISYGVLVPSKEDSDWLSLLYKEILYVSYTESL</sequence>
<dbReference type="HOGENOM" id="CLU_1381709_0_0_9"/>
<gene>
    <name evidence="1" type="ordered locus">BpOF4_21224</name>
</gene>
<evidence type="ECO:0000313" key="2">
    <source>
        <dbReference type="Proteomes" id="UP000001544"/>
    </source>
</evidence>
<keyword evidence="2" id="KW-1185">Reference proteome</keyword>
<evidence type="ECO:0000313" key="1">
    <source>
        <dbReference type="EMBL" id="ADC52240.1"/>
    </source>
</evidence>
<dbReference type="AlphaFoldDB" id="D3G1L4"/>
<organism evidence="1 2">
    <name type="scientific">Alkalihalophilus pseudofirmus (strain ATCC BAA-2126 / JCM 17055 / OF4)</name>
    <name type="common">Bacillus pseudofirmus</name>
    <dbReference type="NCBI Taxonomy" id="398511"/>
    <lineage>
        <taxon>Bacteria</taxon>
        <taxon>Bacillati</taxon>
        <taxon>Bacillota</taxon>
        <taxon>Bacilli</taxon>
        <taxon>Bacillales</taxon>
        <taxon>Bacillaceae</taxon>
        <taxon>Alkalihalophilus</taxon>
    </lineage>
</organism>
<evidence type="ECO:0008006" key="3">
    <source>
        <dbReference type="Google" id="ProtNLM"/>
    </source>
</evidence>